<sequence length="250" mass="27934">MNVEQDSFMDMDDLAVIEGIADQVSELRNQPLDSKSSKDATVGASQLELDTESLGVSGVIVADTNYLISQLRFFTELVNAADQRGDILVVIPSVVIWELDGLKKATGIKSDNSAHSPDVAILARDAINFLYERFLTNGSLRGQKLSEVVNMKAENNDDRILDCCRYFGSFFTCPLVLLSNDKNLCIKAMVHEIRTCSLWRKTALELFQEYLPTEYQPKPLRKNSIKTVLEPTQEVLNFDSSDFTYGSSCI</sequence>
<dbReference type="InterPro" id="IPR002716">
    <property type="entry name" value="PIN_dom"/>
</dbReference>
<protein>
    <recommendedName>
        <fullName evidence="1">PIN domain-containing protein</fullName>
    </recommendedName>
</protein>
<proteinExistence type="predicted"/>
<dbReference type="Proteomes" id="UP001479436">
    <property type="component" value="Unassembled WGS sequence"/>
</dbReference>
<dbReference type="Gene3D" id="3.40.50.1010">
    <property type="entry name" value="5'-nuclease"/>
    <property type="match status" value="1"/>
</dbReference>
<accession>A0ABR2WFV1</accession>
<dbReference type="SUPFAM" id="SSF88723">
    <property type="entry name" value="PIN domain-like"/>
    <property type="match status" value="1"/>
</dbReference>
<reference evidence="2 3" key="1">
    <citation type="submission" date="2023-04" db="EMBL/GenBank/DDBJ databases">
        <title>Genome of Basidiobolus ranarum AG-B5.</title>
        <authorList>
            <person name="Stajich J.E."/>
            <person name="Carter-House D."/>
            <person name="Gryganskyi A."/>
        </authorList>
    </citation>
    <scope>NUCLEOTIDE SEQUENCE [LARGE SCALE GENOMIC DNA]</scope>
    <source>
        <strain evidence="2 3">AG-B5</strain>
    </source>
</reference>
<dbReference type="CDD" id="cd18727">
    <property type="entry name" value="PIN_Swt1-like"/>
    <property type="match status" value="1"/>
</dbReference>
<dbReference type="EMBL" id="JASJQH010002207">
    <property type="protein sequence ID" value="KAK9760378.1"/>
    <property type="molecule type" value="Genomic_DNA"/>
</dbReference>
<dbReference type="PANTHER" id="PTHR16161">
    <property type="entry name" value="TRANSCRIPTIONAL PROTEIN SWT1"/>
    <property type="match status" value="1"/>
</dbReference>
<dbReference type="PANTHER" id="PTHR16161:SF0">
    <property type="entry name" value="TRANSCRIPTIONAL PROTEIN SWT1"/>
    <property type="match status" value="1"/>
</dbReference>
<keyword evidence="3" id="KW-1185">Reference proteome</keyword>
<gene>
    <name evidence="2" type="ORF">K7432_015658</name>
</gene>
<comment type="caution">
    <text evidence="2">The sequence shown here is derived from an EMBL/GenBank/DDBJ whole genome shotgun (WGS) entry which is preliminary data.</text>
</comment>
<organism evidence="2 3">
    <name type="scientific">Basidiobolus ranarum</name>
    <dbReference type="NCBI Taxonomy" id="34480"/>
    <lineage>
        <taxon>Eukaryota</taxon>
        <taxon>Fungi</taxon>
        <taxon>Fungi incertae sedis</taxon>
        <taxon>Zoopagomycota</taxon>
        <taxon>Entomophthoromycotina</taxon>
        <taxon>Basidiobolomycetes</taxon>
        <taxon>Basidiobolales</taxon>
        <taxon>Basidiobolaceae</taxon>
        <taxon>Basidiobolus</taxon>
    </lineage>
</organism>
<feature type="domain" description="PIN" evidence="1">
    <location>
        <begin position="58"/>
        <end position="186"/>
    </location>
</feature>
<evidence type="ECO:0000259" key="1">
    <source>
        <dbReference type="SMART" id="SM00670"/>
    </source>
</evidence>
<dbReference type="Pfam" id="PF13638">
    <property type="entry name" value="PIN_4"/>
    <property type="match status" value="1"/>
</dbReference>
<name>A0ABR2WFV1_9FUNG</name>
<evidence type="ECO:0000313" key="2">
    <source>
        <dbReference type="EMBL" id="KAK9760378.1"/>
    </source>
</evidence>
<evidence type="ECO:0000313" key="3">
    <source>
        <dbReference type="Proteomes" id="UP001479436"/>
    </source>
</evidence>
<dbReference type="SMART" id="SM00670">
    <property type="entry name" value="PINc"/>
    <property type="match status" value="1"/>
</dbReference>
<dbReference type="InterPro" id="IPR052626">
    <property type="entry name" value="SWT1_Regulator"/>
</dbReference>
<dbReference type="InterPro" id="IPR029060">
    <property type="entry name" value="PIN-like_dom_sf"/>
</dbReference>